<comment type="cofactor">
    <cofactor evidence="1">
        <name>Mg(2+)</name>
        <dbReference type="ChEBI" id="CHEBI:18420"/>
    </cofactor>
</comment>
<dbReference type="GO" id="GO:0003872">
    <property type="term" value="F:6-phosphofructokinase activity"/>
    <property type="evidence" value="ECO:0007669"/>
    <property type="project" value="UniProtKB-EC"/>
</dbReference>
<dbReference type="VEuPathDB" id="MicrosporidiaDB:AEWD_030620"/>
<evidence type="ECO:0000256" key="7">
    <source>
        <dbReference type="ARBA" id="ARBA00022741"/>
    </source>
</evidence>
<dbReference type="Pfam" id="PF00365">
    <property type="entry name" value="PFK"/>
    <property type="match status" value="2"/>
</dbReference>
<keyword evidence="4" id="KW-0021">Allosteric enzyme</keyword>
<comment type="similarity">
    <text evidence="13">Belongs to the phosphofructokinase type A (PFKA) family. ATP-dependent PFK group I subfamily. Eukaryotic two domain clade "E" sub-subfamily.</text>
</comment>
<evidence type="ECO:0000313" key="15">
    <source>
        <dbReference type="EMBL" id="AGE95918.1"/>
    </source>
</evidence>
<dbReference type="GO" id="GO:0030388">
    <property type="term" value="P:fructose 1,6-bisphosphate metabolic process"/>
    <property type="evidence" value="ECO:0007669"/>
    <property type="project" value="TreeGrafter"/>
</dbReference>
<keyword evidence="6" id="KW-0479">Metal-binding</keyword>
<dbReference type="VEuPathDB" id="MicrosporidiaDB:AEWQ_030620"/>
<dbReference type="InterPro" id="IPR015912">
    <property type="entry name" value="Phosphofructokinase_CS"/>
</dbReference>
<evidence type="ECO:0000256" key="10">
    <source>
        <dbReference type="ARBA" id="ARBA00022842"/>
    </source>
</evidence>
<dbReference type="Gene3D" id="3.40.50.460">
    <property type="entry name" value="Phosphofructokinase domain"/>
    <property type="match status" value="2"/>
</dbReference>
<dbReference type="GO" id="GO:0005524">
    <property type="term" value="F:ATP binding"/>
    <property type="evidence" value="ECO:0007669"/>
    <property type="project" value="UniProtKB-KW"/>
</dbReference>
<dbReference type="GO" id="GO:0042802">
    <property type="term" value="F:identical protein binding"/>
    <property type="evidence" value="ECO:0007669"/>
    <property type="project" value="TreeGrafter"/>
</dbReference>
<comment type="catalytic activity">
    <reaction evidence="12 13">
        <text>beta-D-fructose 6-phosphate + ATP = beta-D-fructose 1,6-bisphosphate + ADP + H(+)</text>
        <dbReference type="Rhea" id="RHEA:16109"/>
        <dbReference type="ChEBI" id="CHEBI:15378"/>
        <dbReference type="ChEBI" id="CHEBI:30616"/>
        <dbReference type="ChEBI" id="CHEBI:32966"/>
        <dbReference type="ChEBI" id="CHEBI:57634"/>
        <dbReference type="ChEBI" id="CHEBI:456216"/>
        <dbReference type="EC" id="2.7.1.11"/>
    </reaction>
</comment>
<dbReference type="InterPro" id="IPR035966">
    <property type="entry name" value="PKF_sf"/>
</dbReference>
<reference evidence="15" key="1">
    <citation type="journal article" date="2013" name="Eukaryot. Cell">
        <title>Extremely Reduced Levels of Heterozygosity in the Vertebrate Pathogen Encephalitozoon cuniculi.</title>
        <authorList>
            <person name="Selman M."/>
            <person name="Sak B."/>
            <person name="Kvac M."/>
            <person name="Farinelli L."/>
            <person name="Weiss L.M."/>
            <person name="Corradi N."/>
        </authorList>
    </citation>
    <scope>NUCLEOTIDE SEQUENCE</scope>
</reference>
<evidence type="ECO:0000256" key="6">
    <source>
        <dbReference type="ARBA" id="ARBA00022723"/>
    </source>
</evidence>
<dbReference type="VEuPathDB" id="MicrosporidiaDB:ECU03_0680"/>
<evidence type="ECO:0000256" key="11">
    <source>
        <dbReference type="ARBA" id="ARBA00023152"/>
    </source>
</evidence>
<dbReference type="GO" id="GO:0006002">
    <property type="term" value="P:fructose 6-phosphate metabolic process"/>
    <property type="evidence" value="ECO:0007669"/>
    <property type="project" value="InterPro"/>
</dbReference>
<dbReference type="VEuPathDB" id="MicrosporidiaDB:M970_030620"/>
<keyword evidence="10" id="KW-0460">Magnesium</keyword>
<comment type="pathway">
    <text evidence="2 13">Carbohydrate degradation; glycolysis; D-glyceraldehyde 3-phosphate and glycerone phosphate from D-glucose: step 3/4.</text>
</comment>
<proteinExistence type="inferred from homology"/>
<evidence type="ECO:0000256" key="9">
    <source>
        <dbReference type="ARBA" id="ARBA00022840"/>
    </source>
</evidence>
<dbReference type="PIRSF" id="PIRSF000533">
    <property type="entry name" value="ATP_PFK_euk"/>
    <property type="match status" value="1"/>
</dbReference>
<evidence type="ECO:0000256" key="3">
    <source>
        <dbReference type="ARBA" id="ARBA00022490"/>
    </source>
</evidence>
<gene>
    <name evidence="15" type="ORF">ECU03_0680</name>
</gene>
<dbReference type="GO" id="GO:0016208">
    <property type="term" value="F:AMP binding"/>
    <property type="evidence" value="ECO:0007669"/>
    <property type="project" value="TreeGrafter"/>
</dbReference>
<accession>M1K4P3</accession>
<dbReference type="GO" id="GO:0048029">
    <property type="term" value="F:monosaccharide binding"/>
    <property type="evidence" value="ECO:0007669"/>
    <property type="project" value="TreeGrafter"/>
</dbReference>
<organism evidence="15">
    <name type="scientific">Encephalitozoon cuniculi</name>
    <name type="common">Microsporidian parasite</name>
    <dbReference type="NCBI Taxonomy" id="6035"/>
    <lineage>
        <taxon>Eukaryota</taxon>
        <taxon>Fungi</taxon>
        <taxon>Fungi incertae sedis</taxon>
        <taxon>Microsporidia</taxon>
        <taxon>Unikaryonidae</taxon>
        <taxon>Encephalitozoon</taxon>
    </lineage>
</organism>
<dbReference type="PANTHER" id="PTHR13697">
    <property type="entry name" value="PHOSPHOFRUCTOKINASE"/>
    <property type="match status" value="1"/>
</dbReference>
<dbReference type="Gene3D" id="3.40.50.450">
    <property type="match status" value="2"/>
</dbReference>
<evidence type="ECO:0000256" key="8">
    <source>
        <dbReference type="ARBA" id="ARBA00022777"/>
    </source>
</evidence>
<dbReference type="GO" id="GO:0061621">
    <property type="term" value="P:canonical glycolysis"/>
    <property type="evidence" value="ECO:0007669"/>
    <property type="project" value="TreeGrafter"/>
</dbReference>
<dbReference type="GO" id="GO:0005945">
    <property type="term" value="C:6-phosphofructokinase complex"/>
    <property type="evidence" value="ECO:0007669"/>
    <property type="project" value="TreeGrafter"/>
</dbReference>
<dbReference type="AlphaFoldDB" id="M1K4P3"/>
<feature type="domain" description="Phosphofructokinase" evidence="14">
    <location>
        <begin position="118"/>
        <end position="494"/>
    </location>
</feature>
<evidence type="ECO:0000256" key="12">
    <source>
        <dbReference type="ARBA" id="ARBA00048070"/>
    </source>
</evidence>
<dbReference type="InterPro" id="IPR000023">
    <property type="entry name" value="Phosphofructokinase_dom"/>
</dbReference>
<name>M1K4P3_ENCCN</name>
<evidence type="ECO:0000256" key="13">
    <source>
        <dbReference type="PIRNR" id="PIRNR000533"/>
    </source>
</evidence>
<dbReference type="SUPFAM" id="SSF53784">
    <property type="entry name" value="Phosphofructokinase"/>
    <property type="match status" value="2"/>
</dbReference>
<sequence length="921" mass="101602">MIGYRGDKCNLWRKDMQAVIEELLLSGDGISQKHGEVYELLGLDVIYDRGTLKIYSTRRAKIVSISSGIHVHVSYKVLSHLITRGLVNEDGHGTSLEIVDMMGNKIVATFVGHEKMNRIAIVTSGGDAPGMNSAIKSIIRTGIKWGASVYGVYNGYDGLINNSIRRLSWDTETYCSSQGGTVLLSARSLKFREKDGRKLAVLNMVRKRINCMVILGGDGSMEGAAILRDEFKGHLRELIREGKISARDLQKMRISRIGLEKGSEEKEQPTTDGSGVSYSDFYGKPECYKENPVVHDLNSSDDVSEDLQADVCLGENTGPDDVEKYVYGLKIVGIPSTIDNDIWGAPVSLGEDTAIHRVVEAIDHLMSTMKSHSRTFVIEVMGRRCGWIALMSSLASAADYALLPEAPAEWRVEMIETLRIAKKCGKSGIFVIVAEGAVEKDGTPISASQVVEEIDRAGMEVRLLKLGHIQRGGPTSAQDRIYGTLLGIRAVEILLGPMRDPVMISIFRDEVSEVELKKVIEKNRAIKSLQERRMFDEILRNRSNFFRLAYSYFRKSLVGVESAGGCVCNSKKGHEVEHRRGQDPCPDTFSGKVRIGIMQFGQRSSGMNAALNAAVQYSLMVGAEPFYIPNGFEGLVNSQLIRPRLYEFSSDVNNGGSAIGVGSNEEVDAGLIQKKLDESKLDSLIVIGGSKALHIIKELRGVSIVLIPASSYNNIPGIDISIGADTALNAVLKVSDVSKLNSFAYKNNVFVVEIGGGNCGYLSLMGGIAAGAFEVFIPERKYLIGHLSEAAQRLRMKFREKTRRGIVIFRNERTFRSISTKSFCEILKTDSGDLFETDYSILGHIQQGQNPSPIDRINAAILGIEAIDLCRQKCGIGVLGFSEDRIKFTKIEEVLKEFDHELDREKNPYWLKYSGICRSVE</sequence>
<dbReference type="EMBL" id="KC513611">
    <property type="protein sequence ID" value="AGE95918.1"/>
    <property type="molecule type" value="Genomic_DNA"/>
</dbReference>
<keyword evidence="3" id="KW-0963">Cytoplasm</keyword>
<feature type="domain" description="Phosphofructokinase" evidence="14">
    <location>
        <begin position="594"/>
        <end position="869"/>
    </location>
</feature>
<dbReference type="VEuPathDB" id="MicrosporidiaDB:AEWR_030620"/>
<dbReference type="GO" id="GO:0046872">
    <property type="term" value="F:metal ion binding"/>
    <property type="evidence" value="ECO:0007669"/>
    <property type="project" value="UniProtKB-KW"/>
</dbReference>
<keyword evidence="5 13" id="KW-0808">Transferase</keyword>
<dbReference type="InterPro" id="IPR022953">
    <property type="entry name" value="ATP_PFK"/>
</dbReference>
<keyword evidence="8 13" id="KW-0418">Kinase</keyword>
<dbReference type="InterPro" id="IPR009161">
    <property type="entry name" value="6-Pfructokinase_euk"/>
</dbReference>
<evidence type="ECO:0000256" key="2">
    <source>
        <dbReference type="ARBA" id="ARBA00004679"/>
    </source>
</evidence>
<dbReference type="PRINTS" id="PR00476">
    <property type="entry name" value="PHFRCTKINASE"/>
</dbReference>
<evidence type="ECO:0000256" key="5">
    <source>
        <dbReference type="ARBA" id="ARBA00022679"/>
    </source>
</evidence>
<dbReference type="GO" id="GO:0070095">
    <property type="term" value="F:fructose-6-phosphate binding"/>
    <property type="evidence" value="ECO:0007669"/>
    <property type="project" value="TreeGrafter"/>
</dbReference>
<keyword evidence="7 13" id="KW-0547">Nucleotide-binding</keyword>
<keyword evidence="11 13" id="KW-0324">Glycolysis</keyword>
<evidence type="ECO:0000256" key="4">
    <source>
        <dbReference type="ARBA" id="ARBA00022533"/>
    </source>
</evidence>
<dbReference type="UniPathway" id="UPA00109">
    <property type="reaction ID" value="UER00182"/>
</dbReference>
<dbReference type="PANTHER" id="PTHR13697:SF52">
    <property type="entry name" value="ATP-DEPENDENT 6-PHOSPHOFRUCTOKINASE 3"/>
    <property type="match status" value="1"/>
</dbReference>
<keyword evidence="9 13" id="KW-0067">ATP-binding</keyword>
<dbReference type="PROSITE" id="PS00433">
    <property type="entry name" value="PHOSPHOFRUCTOKINASE"/>
    <property type="match status" value="1"/>
</dbReference>
<dbReference type="EC" id="2.7.1.11" evidence="13"/>
<evidence type="ECO:0000259" key="14">
    <source>
        <dbReference type="Pfam" id="PF00365"/>
    </source>
</evidence>
<protein>
    <recommendedName>
        <fullName evidence="13">6-phosphofructokinase</fullName>
        <ecNumber evidence="13">2.7.1.11</ecNumber>
    </recommendedName>
    <alternativeName>
        <fullName evidence="13">Phosphohexokinase</fullName>
    </alternativeName>
</protein>
<evidence type="ECO:0000256" key="1">
    <source>
        <dbReference type="ARBA" id="ARBA00001946"/>
    </source>
</evidence>